<feature type="transmembrane region" description="Helical" evidence="10">
    <location>
        <begin position="58"/>
        <end position="78"/>
    </location>
</feature>
<keyword evidence="5" id="KW-0808">Transferase</keyword>
<dbReference type="SUPFAM" id="SSF55874">
    <property type="entry name" value="ATPase domain of HSP90 chaperone/DNA topoisomerase II/histidine kinase"/>
    <property type="match status" value="1"/>
</dbReference>
<gene>
    <name evidence="13" type="ORF">BRYFOR_06968</name>
</gene>
<dbReference type="SMART" id="SM00387">
    <property type="entry name" value="HATPase_c"/>
    <property type="match status" value="1"/>
</dbReference>
<reference evidence="13" key="1">
    <citation type="submission" date="2009-07" db="EMBL/GenBank/DDBJ databases">
        <authorList>
            <person name="Weinstock G."/>
            <person name="Sodergren E."/>
            <person name="Clifton S."/>
            <person name="Fulton L."/>
            <person name="Fulton B."/>
            <person name="Courtney L."/>
            <person name="Fronick C."/>
            <person name="Harrison M."/>
            <person name="Strong C."/>
            <person name="Farmer C."/>
            <person name="Delahaunty K."/>
            <person name="Markovic C."/>
            <person name="Hall O."/>
            <person name="Minx P."/>
            <person name="Tomlinson C."/>
            <person name="Mitreva M."/>
            <person name="Nelson J."/>
            <person name="Hou S."/>
            <person name="Wollam A."/>
            <person name="Pepin K.H."/>
            <person name="Johnson M."/>
            <person name="Bhonagiri V."/>
            <person name="Nash W.E."/>
            <person name="Warren W."/>
            <person name="Chinwalla A."/>
            <person name="Mardis E.R."/>
            <person name="Wilson R.K."/>
        </authorList>
    </citation>
    <scope>NUCLEOTIDE SEQUENCE [LARGE SCALE GENOMIC DNA]</scope>
    <source>
        <strain evidence="13">DSM 14469</strain>
    </source>
</reference>
<dbReference type="GO" id="GO:0000155">
    <property type="term" value="F:phosphorelay sensor kinase activity"/>
    <property type="evidence" value="ECO:0007669"/>
    <property type="project" value="InterPro"/>
</dbReference>
<accession>C6LEB9</accession>
<evidence type="ECO:0000256" key="1">
    <source>
        <dbReference type="ARBA" id="ARBA00000085"/>
    </source>
</evidence>
<name>C6LEB9_9FIRM</name>
<dbReference type="PANTHER" id="PTHR42878">
    <property type="entry name" value="TWO-COMPONENT HISTIDINE KINASE"/>
    <property type="match status" value="1"/>
</dbReference>
<dbReference type="InterPro" id="IPR003660">
    <property type="entry name" value="HAMP_dom"/>
</dbReference>
<dbReference type="InterPro" id="IPR036890">
    <property type="entry name" value="HATPase_C_sf"/>
</dbReference>
<dbReference type="InterPro" id="IPR004358">
    <property type="entry name" value="Sig_transdc_His_kin-like_C"/>
</dbReference>
<evidence type="ECO:0000256" key="9">
    <source>
        <dbReference type="ARBA" id="ARBA00023012"/>
    </source>
</evidence>
<dbReference type="SUPFAM" id="SSF158472">
    <property type="entry name" value="HAMP domain-like"/>
    <property type="match status" value="1"/>
</dbReference>
<feature type="domain" description="Histidine kinase" evidence="11">
    <location>
        <begin position="135"/>
        <end position="348"/>
    </location>
</feature>
<dbReference type="CDD" id="cd00075">
    <property type="entry name" value="HATPase"/>
    <property type="match status" value="1"/>
</dbReference>
<dbReference type="PROSITE" id="PS50109">
    <property type="entry name" value="HIS_KIN"/>
    <property type="match status" value="1"/>
</dbReference>
<dbReference type="InterPro" id="IPR003661">
    <property type="entry name" value="HisK_dim/P_dom"/>
</dbReference>
<dbReference type="Pfam" id="PF02518">
    <property type="entry name" value="HATPase_c"/>
    <property type="match status" value="1"/>
</dbReference>
<dbReference type="GO" id="GO:0005524">
    <property type="term" value="F:ATP binding"/>
    <property type="evidence" value="ECO:0007669"/>
    <property type="project" value="UniProtKB-KW"/>
</dbReference>
<keyword evidence="10" id="KW-0472">Membrane</keyword>
<keyword evidence="10" id="KW-1133">Transmembrane helix</keyword>
<comment type="caution">
    <text evidence="13">The sequence shown here is derived from an EMBL/GenBank/DDBJ whole genome shotgun (WGS) entry which is preliminary data.</text>
</comment>
<keyword evidence="4" id="KW-0597">Phosphoprotein</keyword>
<evidence type="ECO:0000259" key="11">
    <source>
        <dbReference type="PROSITE" id="PS50109"/>
    </source>
</evidence>
<dbReference type="InterPro" id="IPR050351">
    <property type="entry name" value="BphY/WalK/GraS-like"/>
</dbReference>
<dbReference type="Gene3D" id="1.10.287.130">
    <property type="match status" value="1"/>
</dbReference>
<evidence type="ECO:0000256" key="10">
    <source>
        <dbReference type="SAM" id="Phobius"/>
    </source>
</evidence>
<comment type="catalytic activity">
    <reaction evidence="1">
        <text>ATP + protein L-histidine = ADP + protein N-phospho-L-histidine.</text>
        <dbReference type="EC" id="2.7.13.3"/>
    </reaction>
</comment>
<keyword evidence="6" id="KW-0547">Nucleotide-binding</keyword>
<dbReference type="AlphaFoldDB" id="C6LEB9"/>
<evidence type="ECO:0000256" key="6">
    <source>
        <dbReference type="ARBA" id="ARBA00022741"/>
    </source>
</evidence>
<keyword evidence="9" id="KW-0902">Two-component regulatory system</keyword>
<dbReference type="CDD" id="cd00082">
    <property type="entry name" value="HisKA"/>
    <property type="match status" value="1"/>
</dbReference>
<sequence length="350" mass="39350">MKKKPGFMTSMTLITTVIVFLLLTVTMFLSNIITFFLIRKGWLPFHPSEPPVPMLLQNAFISIVVGTVLTFFVVHLPLRPIQTLIQAIHEVARGNFQTKIYIEHPREFRELSKSFNQMTDELSGIEMLRSDFINNFSHEFKSPIVSISGFARLMKSGNLTEEEQQEYLDIIISESARLSELSTNVLNLSKVESMTLLTDFTCYNLSEQIRQCVVMLEAKWTQKNITFQLDMEELILMGNEALLTQVWTNLIDNAIKFSPEGSTIAIALTKDDTAAHVSIRDEGIGIEPEKQKYIFDKFYQADTSHSVAGNGLGLSLVSRILKLHHGSVSVDSAPGRGSIFVVSLPLSQLS</sequence>
<evidence type="ECO:0000256" key="2">
    <source>
        <dbReference type="ARBA" id="ARBA00004370"/>
    </source>
</evidence>
<dbReference type="SUPFAM" id="SSF47384">
    <property type="entry name" value="Homodimeric domain of signal transducing histidine kinase"/>
    <property type="match status" value="1"/>
</dbReference>
<dbReference type="FunFam" id="3.30.565.10:FF:000006">
    <property type="entry name" value="Sensor histidine kinase WalK"/>
    <property type="match status" value="1"/>
</dbReference>
<dbReference type="PANTHER" id="PTHR42878:SF7">
    <property type="entry name" value="SENSOR HISTIDINE KINASE GLRK"/>
    <property type="match status" value="1"/>
</dbReference>
<dbReference type="EC" id="2.7.13.3" evidence="3"/>
<dbReference type="InterPro" id="IPR005467">
    <property type="entry name" value="His_kinase_dom"/>
</dbReference>
<dbReference type="STRING" id="168384.SAMN05660368_00415"/>
<dbReference type="InterPro" id="IPR003594">
    <property type="entry name" value="HATPase_dom"/>
</dbReference>
<evidence type="ECO:0000313" key="14">
    <source>
        <dbReference type="Proteomes" id="UP000005561"/>
    </source>
</evidence>
<dbReference type="Gene3D" id="3.30.565.10">
    <property type="entry name" value="Histidine kinase-like ATPase, C-terminal domain"/>
    <property type="match status" value="1"/>
</dbReference>
<keyword evidence="7 13" id="KW-0418">Kinase</keyword>
<evidence type="ECO:0000256" key="3">
    <source>
        <dbReference type="ARBA" id="ARBA00012438"/>
    </source>
</evidence>
<organism evidence="13 14">
    <name type="scientific">Marvinbryantia formatexigens DSM 14469</name>
    <dbReference type="NCBI Taxonomy" id="478749"/>
    <lineage>
        <taxon>Bacteria</taxon>
        <taxon>Bacillati</taxon>
        <taxon>Bacillota</taxon>
        <taxon>Clostridia</taxon>
        <taxon>Lachnospirales</taxon>
        <taxon>Lachnospiraceae</taxon>
        <taxon>Marvinbryantia</taxon>
    </lineage>
</organism>
<dbReference type="GO" id="GO:0000156">
    <property type="term" value="F:phosphorelay response regulator activity"/>
    <property type="evidence" value="ECO:0007669"/>
    <property type="project" value="TreeGrafter"/>
</dbReference>
<protein>
    <recommendedName>
        <fullName evidence="3">histidine kinase</fullName>
        <ecNumber evidence="3">2.7.13.3</ecNumber>
    </recommendedName>
</protein>
<dbReference type="InterPro" id="IPR036097">
    <property type="entry name" value="HisK_dim/P_sf"/>
</dbReference>
<evidence type="ECO:0000259" key="12">
    <source>
        <dbReference type="PROSITE" id="PS50885"/>
    </source>
</evidence>
<evidence type="ECO:0000256" key="4">
    <source>
        <dbReference type="ARBA" id="ARBA00022553"/>
    </source>
</evidence>
<evidence type="ECO:0000256" key="5">
    <source>
        <dbReference type="ARBA" id="ARBA00022679"/>
    </source>
</evidence>
<dbReference type="Proteomes" id="UP000005561">
    <property type="component" value="Unassembled WGS sequence"/>
</dbReference>
<dbReference type="SMART" id="SM00304">
    <property type="entry name" value="HAMP"/>
    <property type="match status" value="1"/>
</dbReference>
<dbReference type="CDD" id="cd06225">
    <property type="entry name" value="HAMP"/>
    <property type="match status" value="1"/>
</dbReference>
<feature type="transmembrane region" description="Helical" evidence="10">
    <location>
        <begin position="12"/>
        <end position="38"/>
    </location>
</feature>
<comment type="subcellular location">
    <subcellularLocation>
        <location evidence="2">Membrane</location>
    </subcellularLocation>
</comment>
<evidence type="ECO:0000313" key="13">
    <source>
        <dbReference type="EMBL" id="EET60902.1"/>
    </source>
</evidence>
<dbReference type="OrthoDB" id="9813151at2"/>
<dbReference type="Gene3D" id="6.10.340.10">
    <property type="match status" value="1"/>
</dbReference>
<keyword evidence="14" id="KW-1185">Reference proteome</keyword>
<dbReference type="PRINTS" id="PR00344">
    <property type="entry name" value="BCTRLSENSOR"/>
</dbReference>
<proteinExistence type="predicted"/>
<dbReference type="SMART" id="SM00388">
    <property type="entry name" value="HisKA"/>
    <property type="match status" value="1"/>
</dbReference>
<dbReference type="GO" id="GO:0030295">
    <property type="term" value="F:protein kinase activator activity"/>
    <property type="evidence" value="ECO:0007669"/>
    <property type="project" value="TreeGrafter"/>
</dbReference>
<dbReference type="EMBL" id="ACCL02000008">
    <property type="protein sequence ID" value="EET60902.1"/>
    <property type="molecule type" value="Genomic_DNA"/>
</dbReference>
<dbReference type="eggNOG" id="COG2205">
    <property type="taxonomic scope" value="Bacteria"/>
</dbReference>
<dbReference type="GO" id="GO:0007234">
    <property type="term" value="P:osmosensory signaling via phosphorelay pathway"/>
    <property type="evidence" value="ECO:0007669"/>
    <property type="project" value="TreeGrafter"/>
</dbReference>
<dbReference type="GO" id="GO:0016020">
    <property type="term" value="C:membrane"/>
    <property type="evidence" value="ECO:0007669"/>
    <property type="project" value="UniProtKB-SubCell"/>
</dbReference>
<keyword evidence="10" id="KW-0812">Transmembrane</keyword>
<dbReference type="Pfam" id="PF00512">
    <property type="entry name" value="HisKA"/>
    <property type="match status" value="1"/>
</dbReference>
<dbReference type="Pfam" id="PF00672">
    <property type="entry name" value="HAMP"/>
    <property type="match status" value="1"/>
</dbReference>
<evidence type="ECO:0000256" key="8">
    <source>
        <dbReference type="ARBA" id="ARBA00022840"/>
    </source>
</evidence>
<dbReference type="PROSITE" id="PS50885">
    <property type="entry name" value="HAMP"/>
    <property type="match status" value="1"/>
</dbReference>
<feature type="domain" description="HAMP" evidence="12">
    <location>
        <begin position="78"/>
        <end position="127"/>
    </location>
</feature>
<dbReference type="RefSeq" id="WP_006861762.1">
    <property type="nucleotide sequence ID" value="NZ_ACCL02000008.1"/>
</dbReference>
<keyword evidence="8" id="KW-0067">ATP-binding</keyword>
<evidence type="ECO:0000256" key="7">
    <source>
        <dbReference type="ARBA" id="ARBA00022777"/>
    </source>
</evidence>